<keyword evidence="4 6" id="KW-1133">Transmembrane helix</keyword>
<reference evidence="7 8" key="2">
    <citation type="submission" date="2018-03" db="EMBL/GenBank/DDBJ databases">
        <authorList>
            <person name="Keele B.F."/>
        </authorList>
    </citation>
    <scope>NUCLEOTIDE SEQUENCE [LARGE SCALE GENOMIC DNA]</scope>
    <source>
        <strain evidence="7 8">CCALA 016</strain>
    </source>
</reference>
<name>A0A2T1LWA9_9CHRO</name>
<keyword evidence="3 6" id="KW-0812">Transmembrane</keyword>
<accession>A0A2T1LWA9</accession>
<dbReference type="RefSeq" id="WP_106457691.1">
    <property type="nucleotide sequence ID" value="NZ_PXOH01000016.1"/>
</dbReference>
<feature type="transmembrane region" description="Helical" evidence="6">
    <location>
        <begin position="205"/>
        <end position="220"/>
    </location>
</feature>
<organism evidence="7 8">
    <name type="scientific">Aphanothece hegewaldii CCALA 016</name>
    <dbReference type="NCBI Taxonomy" id="2107694"/>
    <lineage>
        <taxon>Bacteria</taxon>
        <taxon>Bacillati</taxon>
        <taxon>Cyanobacteriota</taxon>
        <taxon>Cyanophyceae</taxon>
        <taxon>Oscillatoriophycideae</taxon>
        <taxon>Chroococcales</taxon>
        <taxon>Aphanothecaceae</taxon>
        <taxon>Aphanothece</taxon>
    </lineage>
</organism>
<dbReference type="InterPro" id="IPR038330">
    <property type="entry name" value="TspO/MBR-related_sf"/>
</dbReference>
<dbReference type="Gene3D" id="1.20.1260.100">
    <property type="entry name" value="TspO/MBR protein"/>
    <property type="match status" value="1"/>
</dbReference>
<feature type="transmembrane region" description="Helical" evidence="6">
    <location>
        <begin position="12"/>
        <end position="30"/>
    </location>
</feature>
<comment type="subcellular location">
    <subcellularLocation>
        <location evidence="1">Membrane</location>
        <topology evidence="1">Multi-pass membrane protein</topology>
    </subcellularLocation>
</comment>
<feature type="transmembrane region" description="Helical" evidence="6">
    <location>
        <begin position="149"/>
        <end position="169"/>
    </location>
</feature>
<sequence>MNKDTIRQWTNLISLIAAFVVNTITNIKPIDGISIKQIADSYDENVLVIPANYAFAIWGLIYLGLLGLGIYQALPANKNEPRCRQLGYLLTISSLAQIAWVILFQYRLFFLSLIAMFSILIPLIILYIRLDIYLKPISRVQKWLINFPISIYLAWISVATILNVAIALASIQWNAWNISITTWTILMLIVTTVIGILAITKRRDIAFAGVLVWAFVAIAFRHLDVLVLAGTAVGLALLLVIFAFKQKSRIKNHFAV</sequence>
<feature type="transmembrane region" description="Helical" evidence="6">
    <location>
        <begin position="109"/>
        <end position="128"/>
    </location>
</feature>
<dbReference type="GO" id="GO:0016020">
    <property type="term" value="C:membrane"/>
    <property type="evidence" value="ECO:0007669"/>
    <property type="project" value="UniProtKB-SubCell"/>
</dbReference>
<feature type="transmembrane region" description="Helical" evidence="6">
    <location>
        <begin position="175"/>
        <end position="198"/>
    </location>
</feature>
<dbReference type="EMBL" id="PXOH01000016">
    <property type="protein sequence ID" value="PSF36045.1"/>
    <property type="molecule type" value="Genomic_DNA"/>
</dbReference>
<feature type="transmembrane region" description="Helical" evidence="6">
    <location>
        <begin position="86"/>
        <end position="103"/>
    </location>
</feature>
<feature type="transmembrane region" description="Helical" evidence="6">
    <location>
        <begin position="50"/>
        <end position="74"/>
    </location>
</feature>
<evidence type="ECO:0000256" key="5">
    <source>
        <dbReference type="ARBA" id="ARBA00023136"/>
    </source>
</evidence>
<feature type="transmembrane region" description="Helical" evidence="6">
    <location>
        <begin position="226"/>
        <end position="244"/>
    </location>
</feature>
<dbReference type="PANTHER" id="PTHR33802">
    <property type="entry name" value="SI:CH211-161H7.5-RELATED"/>
    <property type="match status" value="1"/>
</dbReference>
<evidence type="ECO:0008006" key="9">
    <source>
        <dbReference type="Google" id="ProtNLM"/>
    </source>
</evidence>
<dbReference type="Pfam" id="PF03073">
    <property type="entry name" value="TspO_MBR"/>
    <property type="match status" value="1"/>
</dbReference>
<evidence type="ECO:0000256" key="3">
    <source>
        <dbReference type="ARBA" id="ARBA00022692"/>
    </source>
</evidence>
<comment type="caution">
    <text evidence="7">The sequence shown here is derived from an EMBL/GenBank/DDBJ whole genome shotgun (WGS) entry which is preliminary data.</text>
</comment>
<comment type="similarity">
    <text evidence="2">Belongs to the TspO/BZRP family.</text>
</comment>
<reference evidence="7 8" key="1">
    <citation type="submission" date="2018-03" db="EMBL/GenBank/DDBJ databases">
        <title>The ancient ancestry and fast evolution of plastids.</title>
        <authorList>
            <person name="Moore K.R."/>
            <person name="Magnabosco C."/>
            <person name="Momper L."/>
            <person name="Gold D.A."/>
            <person name="Bosak T."/>
            <person name="Fournier G.P."/>
        </authorList>
    </citation>
    <scope>NUCLEOTIDE SEQUENCE [LARGE SCALE GENOMIC DNA]</scope>
    <source>
        <strain evidence="7 8">CCALA 016</strain>
    </source>
</reference>
<dbReference type="OrthoDB" id="5189031at2"/>
<protein>
    <recommendedName>
        <fullName evidence="9">Tryptophan-rich sensory protein</fullName>
    </recommendedName>
</protein>
<dbReference type="Proteomes" id="UP000239001">
    <property type="component" value="Unassembled WGS sequence"/>
</dbReference>
<dbReference type="PANTHER" id="PTHR33802:SF1">
    <property type="entry name" value="XK-RELATED PROTEIN"/>
    <property type="match status" value="1"/>
</dbReference>
<proteinExistence type="inferred from homology"/>
<evidence type="ECO:0000256" key="4">
    <source>
        <dbReference type="ARBA" id="ARBA00022989"/>
    </source>
</evidence>
<evidence type="ECO:0000256" key="1">
    <source>
        <dbReference type="ARBA" id="ARBA00004141"/>
    </source>
</evidence>
<dbReference type="InterPro" id="IPR004307">
    <property type="entry name" value="TspO_MBR"/>
</dbReference>
<evidence type="ECO:0000313" key="8">
    <source>
        <dbReference type="Proteomes" id="UP000239001"/>
    </source>
</evidence>
<evidence type="ECO:0000256" key="6">
    <source>
        <dbReference type="SAM" id="Phobius"/>
    </source>
</evidence>
<keyword evidence="5 6" id="KW-0472">Membrane</keyword>
<evidence type="ECO:0000256" key="2">
    <source>
        <dbReference type="ARBA" id="ARBA00007524"/>
    </source>
</evidence>
<dbReference type="AlphaFoldDB" id="A0A2T1LWA9"/>
<evidence type="ECO:0000313" key="7">
    <source>
        <dbReference type="EMBL" id="PSF36045.1"/>
    </source>
</evidence>
<gene>
    <name evidence="7" type="ORF">C7H19_14990</name>
</gene>
<keyword evidence="8" id="KW-1185">Reference proteome</keyword>